<dbReference type="Proteomes" id="UP000735302">
    <property type="component" value="Unassembled WGS sequence"/>
</dbReference>
<accession>A0AAV3ZYS5</accession>
<protein>
    <submittedName>
        <fullName evidence="1">Uncharacterized protein</fullName>
    </submittedName>
</protein>
<name>A0AAV3ZYS5_9GAST</name>
<proteinExistence type="predicted"/>
<reference evidence="1 2" key="1">
    <citation type="journal article" date="2021" name="Elife">
        <title>Chloroplast acquisition without the gene transfer in kleptoplastic sea slugs, Plakobranchus ocellatus.</title>
        <authorList>
            <person name="Maeda T."/>
            <person name="Takahashi S."/>
            <person name="Yoshida T."/>
            <person name="Shimamura S."/>
            <person name="Takaki Y."/>
            <person name="Nagai Y."/>
            <person name="Toyoda A."/>
            <person name="Suzuki Y."/>
            <person name="Arimoto A."/>
            <person name="Ishii H."/>
            <person name="Satoh N."/>
            <person name="Nishiyama T."/>
            <person name="Hasebe M."/>
            <person name="Maruyama T."/>
            <person name="Minagawa J."/>
            <person name="Obokata J."/>
            <person name="Shigenobu S."/>
        </authorList>
    </citation>
    <scope>NUCLEOTIDE SEQUENCE [LARGE SCALE GENOMIC DNA]</scope>
</reference>
<gene>
    <name evidence="1" type="ORF">PoB_002560400</name>
</gene>
<comment type="caution">
    <text evidence="1">The sequence shown here is derived from an EMBL/GenBank/DDBJ whole genome shotgun (WGS) entry which is preliminary data.</text>
</comment>
<sequence length="98" mass="10842">MFSMAAETLARLILDHYLCWKQELESTEVYTPEIRGFVSHDSRQRALCYLADKNTGAAFISANTQRFPSPPPGSLSAGGRETRAGENICASEGKLEKF</sequence>
<evidence type="ECO:0000313" key="2">
    <source>
        <dbReference type="Proteomes" id="UP000735302"/>
    </source>
</evidence>
<organism evidence="1 2">
    <name type="scientific">Plakobranchus ocellatus</name>
    <dbReference type="NCBI Taxonomy" id="259542"/>
    <lineage>
        <taxon>Eukaryota</taxon>
        <taxon>Metazoa</taxon>
        <taxon>Spiralia</taxon>
        <taxon>Lophotrochozoa</taxon>
        <taxon>Mollusca</taxon>
        <taxon>Gastropoda</taxon>
        <taxon>Heterobranchia</taxon>
        <taxon>Euthyneura</taxon>
        <taxon>Panpulmonata</taxon>
        <taxon>Sacoglossa</taxon>
        <taxon>Placobranchoidea</taxon>
        <taxon>Plakobranchidae</taxon>
        <taxon>Plakobranchus</taxon>
    </lineage>
</organism>
<keyword evidence="2" id="KW-1185">Reference proteome</keyword>
<evidence type="ECO:0000313" key="1">
    <source>
        <dbReference type="EMBL" id="GFN99098.1"/>
    </source>
</evidence>
<dbReference type="AlphaFoldDB" id="A0AAV3ZYS5"/>
<dbReference type="EMBL" id="BLXT01002947">
    <property type="protein sequence ID" value="GFN99098.1"/>
    <property type="molecule type" value="Genomic_DNA"/>
</dbReference>